<sequence>MSLGGLSCLGLSAHSQQPPPRAAARSVQQLLATPQTVTIGYYDASAPPKPRIKSGDVVQMQTLVAYTPALLEEAGPPPAQV</sequence>
<dbReference type="EMBL" id="CP029145">
    <property type="protein sequence ID" value="AWM35185.1"/>
    <property type="molecule type" value="Genomic_DNA"/>
</dbReference>
<organism evidence="2 3">
    <name type="scientific">Hymenobacter nivis</name>
    <dbReference type="NCBI Taxonomy" id="1850093"/>
    <lineage>
        <taxon>Bacteria</taxon>
        <taxon>Pseudomonadati</taxon>
        <taxon>Bacteroidota</taxon>
        <taxon>Cytophagia</taxon>
        <taxon>Cytophagales</taxon>
        <taxon>Hymenobacteraceae</taxon>
        <taxon>Hymenobacter</taxon>
    </lineage>
</organism>
<evidence type="ECO:0000313" key="3">
    <source>
        <dbReference type="Proteomes" id="UP000245999"/>
    </source>
</evidence>
<name>A0A2Z3GW00_9BACT</name>
<dbReference type="AlphaFoldDB" id="A0A2Z3GW00"/>
<feature type="region of interest" description="Disordered" evidence="1">
    <location>
        <begin position="1"/>
        <end position="23"/>
    </location>
</feature>
<dbReference type="Proteomes" id="UP000245999">
    <property type="component" value="Chromosome"/>
</dbReference>
<dbReference type="KEGG" id="hnv:DDQ68_21900"/>
<evidence type="ECO:0000256" key="1">
    <source>
        <dbReference type="SAM" id="MobiDB-lite"/>
    </source>
</evidence>
<gene>
    <name evidence="2" type="ORF">DDQ68_21900</name>
</gene>
<reference evidence="3" key="1">
    <citation type="submission" date="2018-04" db="EMBL/GenBank/DDBJ databases">
        <title>Complete genome of Antarctic heterotrophic bacterium Hymenobacter nivis.</title>
        <authorList>
            <person name="Terashima M."/>
        </authorList>
    </citation>
    <scope>NUCLEOTIDE SEQUENCE [LARGE SCALE GENOMIC DNA]</scope>
    <source>
        <strain evidence="3">NBRC 111535</strain>
    </source>
</reference>
<evidence type="ECO:0000313" key="2">
    <source>
        <dbReference type="EMBL" id="AWM35185.1"/>
    </source>
</evidence>
<keyword evidence="3" id="KW-1185">Reference proteome</keyword>
<accession>A0A2Z3GW00</accession>
<feature type="compositionally biased region" description="Low complexity" evidence="1">
    <location>
        <begin position="1"/>
        <end position="12"/>
    </location>
</feature>
<proteinExistence type="predicted"/>
<protein>
    <submittedName>
        <fullName evidence="2">Uncharacterized protein</fullName>
    </submittedName>
</protein>